<sequence length="37" mass="4336">MIMRTGGMGSCFRNVNDCYIQRKNIPYQKEKSGYCKD</sequence>
<organism evidence="1 2">
    <name type="scientific">Christensenella hongkongensis</name>
    <dbReference type="NCBI Taxonomy" id="270498"/>
    <lineage>
        <taxon>Bacteria</taxon>
        <taxon>Bacillati</taxon>
        <taxon>Bacillota</taxon>
        <taxon>Clostridia</taxon>
        <taxon>Christensenellales</taxon>
        <taxon>Christensenellaceae</taxon>
        <taxon>Christensenella</taxon>
    </lineage>
</organism>
<name>A0A0M2NKW6_9FIRM</name>
<comment type="caution">
    <text evidence="1">The sequence shown here is derived from an EMBL/GenBank/DDBJ whole genome shotgun (WGS) entry which is preliminary data.</text>
</comment>
<dbReference type="AlphaFoldDB" id="A0A0M2NKW6"/>
<dbReference type="Proteomes" id="UP000034076">
    <property type="component" value="Unassembled WGS sequence"/>
</dbReference>
<dbReference type="EMBL" id="LAYJ01000088">
    <property type="protein sequence ID" value="KKI51072.1"/>
    <property type="molecule type" value="Genomic_DNA"/>
</dbReference>
<proteinExistence type="predicted"/>
<keyword evidence="2" id="KW-1185">Reference proteome</keyword>
<evidence type="ECO:0000313" key="2">
    <source>
        <dbReference type="Proteomes" id="UP000034076"/>
    </source>
</evidence>
<reference evidence="1 2" key="1">
    <citation type="submission" date="2015-04" db="EMBL/GenBank/DDBJ databases">
        <title>Draft genome sequence of bacteremic isolate Catabacter hongkongensis type strain HKU16T.</title>
        <authorList>
            <person name="Lau S.K."/>
            <person name="Teng J.L."/>
            <person name="Huang Y."/>
            <person name="Curreem S.O."/>
            <person name="Tsui S.K."/>
            <person name="Woo P.C."/>
        </authorList>
    </citation>
    <scope>NUCLEOTIDE SEQUENCE [LARGE SCALE GENOMIC DNA]</scope>
    <source>
        <strain evidence="1 2">HKU16</strain>
    </source>
</reference>
<protein>
    <submittedName>
        <fullName evidence="1">Uncharacterized protein</fullName>
    </submittedName>
</protein>
<evidence type="ECO:0000313" key="1">
    <source>
        <dbReference type="EMBL" id="KKI51072.1"/>
    </source>
</evidence>
<accession>A0A0M2NKW6</accession>
<gene>
    <name evidence="1" type="ORF">CHK_1459</name>
</gene>